<dbReference type="Proteomes" id="UP000575068">
    <property type="component" value="Unassembled WGS sequence"/>
</dbReference>
<evidence type="ECO:0000256" key="1">
    <source>
        <dbReference type="SAM" id="SignalP"/>
    </source>
</evidence>
<reference evidence="2 3" key="1">
    <citation type="submission" date="2020-08" db="EMBL/GenBank/DDBJ databases">
        <title>Genomic Encyclopedia of Type Strains, Phase IV (KMG-IV): sequencing the most valuable type-strain genomes for metagenomic binning, comparative biology and taxonomic classification.</title>
        <authorList>
            <person name="Goeker M."/>
        </authorList>
    </citation>
    <scope>NUCLEOTIDE SEQUENCE [LARGE SCALE GENOMIC DNA]</scope>
    <source>
        <strain evidence="2 3">DSM 7465</strain>
    </source>
</reference>
<dbReference type="EMBL" id="JACHOV010000006">
    <property type="protein sequence ID" value="MBB4641522.1"/>
    <property type="molecule type" value="Genomic_DNA"/>
</dbReference>
<sequence>MDRRALIILMLALIPQPVAAAVLEKADQGFNCSFQIGLASAEKLTLWYGQMGKTNAKTPQIVDASKLFVRGGMTQGNRMTFWVSDEWPEKFTVNYFEPDRKGGIPSALLSIFSRSNDGKLFLADISHFDPKDDSSSQDGKITPVRTYRGLCEVTLDVTFSAFTNGAQK</sequence>
<accession>A0A840HTK6</accession>
<dbReference type="AlphaFoldDB" id="A0A840HTK6"/>
<protein>
    <submittedName>
        <fullName evidence="2">Uncharacterized protein</fullName>
    </submittedName>
</protein>
<feature type="chain" id="PRO_5032938012" evidence="1">
    <location>
        <begin position="21"/>
        <end position="168"/>
    </location>
</feature>
<proteinExistence type="predicted"/>
<dbReference type="RefSeq" id="WP_184475331.1">
    <property type="nucleotide sequence ID" value="NZ_JACHOV010000006.1"/>
</dbReference>
<evidence type="ECO:0000313" key="2">
    <source>
        <dbReference type="EMBL" id="MBB4641522.1"/>
    </source>
</evidence>
<name>A0A840HTK6_9SPHN</name>
<feature type="signal peptide" evidence="1">
    <location>
        <begin position="1"/>
        <end position="20"/>
    </location>
</feature>
<evidence type="ECO:0000313" key="3">
    <source>
        <dbReference type="Proteomes" id="UP000575068"/>
    </source>
</evidence>
<keyword evidence="1" id="KW-0732">Signal</keyword>
<comment type="caution">
    <text evidence="2">The sequence shown here is derived from an EMBL/GenBank/DDBJ whole genome shotgun (WGS) entry which is preliminary data.</text>
</comment>
<gene>
    <name evidence="2" type="ORF">HNQ99_001831</name>
</gene>
<organism evidence="2 3">
    <name type="scientific">Rhizorhapis suberifaciens</name>
    <name type="common">corky root of lettuce</name>
    <dbReference type="NCBI Taxonomy" id="13656"/>
    <lineage>
        <taxon>Bacteria</taxon>
        <taxon>Pseudomonadati</taxon>
        <taxon>Pseudomonadota</taxon>
        <taxon>Alphaproteobacteria</taxon>
        <taxon>Sphingomonadales</taxon>
        <taxon>Sphingomonadaceae</taxon>
        <taxon>Rhizorhapis</taxon>
    </lineage>
</organism>
<keyword evidence="3" id="KW-1185">Reference proteome</keyword>